<keyword evidence="1" id="KW-0732">Signal</keyword>
<reference evidence="2 3" key="1">
    <citation type="submission" date="2015-08" db="EMBL/GenBank/DDBJ databases">
        <title>Draft Genome Sequence of Vibrio splendidus UCD-SED7.</title>
        <authorList>
            <person name="Lee R.D."/>
            <person name="Lang J.M."/>
            <person name="Coil D.A."/>
            <person name="Jospin G."/>
            <person name="Eisen J.A."/>
        </authorList>
    </citation>
    <scope>NUCLEOTIDE SEQUENCE [LARGE SCALE GENOMIC DNA]</scope>
    <source>
        <strain evidence="2 3">UCD-SED7</strain>
    </source>
</reference>
<name>A0A837NSQ5_VIBSP</name>
<sequence length="122" mass="13269">MSLPVKLALATSLALSMLGSAAASELTSYNIKGESNEILTFKDGMVLKLTGQSYAGGYVGYIGYIGYSEEAIFLGEKVCLKGKSYFYELYKKPTTHYSQNLYSGAEAYTKVEELCGSLDILK</sequence>
<feature type="chain" id="PRO_5032596175" evidence="1">
    <location>
        <begin position="24"/>
        <end position="122"/>
    </location>
</feature>
<organism evidence="2 3">
    <name type="scientific">Vibrio splendidus</name>
    <dbReference type="NCBI Taxonomy" id="29497"/>
    <lineage>
        <taxon>Bacteria</taxon>
        <taxon>Pseudomonadati</taxon>
        <taxon>Pseudomonadota</taxon>
        <taxon>Gammaproteobacteria</taxon>
        <taxon>Vibrionales</taxon>
        <taxon>Vibrionaceae</taxon>
        <taxon>Vibrio</taxon>
    </lineage>
</organism>
<protein>
    <submittedName>
        <fullName evidence="2">Uncharacterized protein</fullName>
    </submittedName>
</protein>
<evidence type="ECO:0000256" key="1">
    <source>
        <dbReference type="SAM" id="SignalP"/>
    </source>
</evidence>
<evidence type="ECO:0000313" key="2">
    <source>
        <dbReference type="EMBL" id="KPL95395.1"/>
    </source>
</evidence>
<proteinExistence type="predicted"/>
<dbReference type="Proteomes" id="UP000050463">
    <property type="component" value="Unassembled WGS sequence"/>
</dbReference>
<dbReference type="RefSeq" id="WP_054546593.1">
    <property type="nucleotide sequence ID" value="NZ_LIZK01000002.1"/>
</dbReference>
<dbReference type="EMBL" id="LIZK01000002">
    <property type="protein sequence ID" value="KPL95395.1"/>
    <property type="molecule type" value="Genomic_DNA"/>
</dbReference>
<dbReference type="AlphaFoldDB" id="A0A837NSQ5"/>
<evidence type="ECO:0000313" key="3">
    <source>
        <dbReference type="Proteomes" id="UP000050463"/>
    </source>
</evidence>
<feature type="signal peptide" evidence="1">
    <location>
        <begin position="1"/>
        <end position="23"/>
    </location>
</feature>
<gene>
    <name evidence="2" type="ORF">AN168_07060</name>
</gene>
<comment type="caution">
    <text evidence="2">The sequence shown here is derived from an EMBL/GenBank/DDBJ whole genome shotgun (WGS) entry which is preliminary data.</text>
</comment>
<accession>A0A837NSQ5</accession>